<organism evidence="2 3">
    <name type="scientific">Terfezia boudieri ATCC MYA-4762</name>
    <dbReference type="NCBI Taxonomy" id="1051890"/>
    <lineage>
        <taxon>Eukaryota</taxon>
        <taxon>Fungi</taxon>
        <taxon>Dikarya</taxon>
        <taxon>Ascomycota</taxon>
        <taxon>Pezizomycotina</taxon>
        <taxon>Pezizomycetes</taxon>
        <taxon>Pezizales</taxon>
        <taxon>Pezizaceae</taxon>
        <taxon>Terfezia</taxon>
    </lineage>
</organism>
<accession>A0A3N4LTZ7</accession>
<dbReference type="AlphaFoldDB" id="A0A3N4LTZ7"/>
<dbReference type="InParanoid" id="A0A3N4LTZ7"/>
<feature type="compositionally biased region" description="Basic and acidic residues" evidence="1">
    <location>
        <begin position="171"/>
        <end position="181"/>
    </location>
</feature>
<feature type="compositionally biased region" description="Polar residues" evidence="1">
    <location>
        <begin position="76"/>
        <end position="85"/>
    </location>
</feature>
<reference evidence="2 3" key="1">
    <citation type="journal article" date="2018" name="Nat. Ecol. Evol.">
        <title>Pezizomycetes genomes reveal the molecular basis of ectomycorrhizal truffle lifestyle.</title>
        <authorList>
            <person name="Murat C."/>
            <person name="Payen T."/>
            <person name="Noel B."/>
            <person name="Kuo A."/>
            <person name="Morin E."/>
            <person name="Chen J."/>
            <person name="Kohler A."/>
            <person name="Krizsan K."/>
            <person name="Balestrini R."/>
            <person name="Da Silva C."/>
            <person name="Montanini B."/>
            <person name="Hainaut M."/>
            <person name="Levati E."/>
            <person name="Barry K.W."/>
            <person name="Belfiori B."/>
            <person name="Cichocki N."/>
            <person name="Clum A."/>
            <person name="Dockter R.B."/>
            <person name="Fauchery L."/>
            <person name="Guy J."/>
            <person name="Iotti M."/>
            <person name="Le Tacon F."/>
            <person name="Lindquist E.A."/>
            <person name="Lipzen A."/>
            <person name="Malagnac F."/>
            <person name="Mello A."/>
            <person name="Molinier V."/>
            <person name="Miyauchi S."/>
            <person name="Poulain J."/>
            <person name="Riccioni C."/>
            <person name="Rubini A."/>
            <person name="Sitrit Y."/>
            <person name="Splivallo R."/>
            <person name="Traeger S."/>
            <person name="Wang M."/>
            <person name="Zifcakova L."/>
            <person name="Wipf D."/>
            <person name="Zambonelli A."/>
            <person name="Paolocci F."/>
            <person name="Nowrousian M."/>
            <person name="Ottonello S."/>
            <person name="Baldrian P."/>
            <person name="Spatafora J.W."/>
            <person name="Henrissat B."/>
            <person name="Nagy L.G."/>
            <person name="Aury J.M."/>
            <person name="Wincker P."/>
            <person name="Grigoriev I.V."/>
            <person name="Bonfante P."/>
            <person name="Martin F.M."/>
        </authorList>
    </citation>
    <scope>NUCLEOTIDE SEQUENCE [LARGE SCALE GENOMIC DNA]</scope>
    <source>
        <strain evidence="2 3">ATCC MYA-4762</strain>
    </source>
</reference>
<proteinExistence type="predicted"/>
<keyword evidence="3" id="KW-1185">Reference proteome</keyword>
<gene>
    <name evidence="2" type="ORF">L211DRAFT_707183</name>
</gene>
<dbReference type="SUPFAM" id="SSF54001">
    <property type="entry name" value="Cysteine proteinases"/>
    <property type="match status" value="1"/>
</dbReference>
<dbReference type="EMBL" id="ML121535">
    <property type="protein sequence ID" value="RPB26290.1"/>
    <property type="molecule type" value="Genomic_DNA"/>
</dbReference>
<evidence type="ECO:0000313" key="2">
    <source>
        <dbReference type="EMBL" id="RPB26290.1"/>
    </source>
</evidence>
<name>A0A3N4LTZ7_9PEZI</name>
<dbReference type="Gene3D" id="3.90.70.10">
    <property type="entry name" value="Cysteine proteinases"/>
    <property type="match status" value="1"/>
</dbReference>
<dbReference type="Proteomes" id="UP000267821">
    <property type="component" value="Unassembled WGS sequence"/>
</dbReference>
<feature type="region of interest" description="Disordered" evidence="1">
    <location>
        <begin position="70"/>
        <end position="203"/>
    </location>
</feature>
<dbReference type="OrthoDB" id="289038at2759"/>
<dbReference type="InterPro" id="IPR038765">
    <property type="entry name" value="Papain-like_cys_pep_sf"/>
</dbReference>
<protein>
    <recommendedName>
        <fullName evidence="4">USP domain-containing protein</fullName>
    </recommendedName>
</protein>
<sequence length="377" mass="41490">MGPQVFPQTLAFPTPMQQTGPSPLQILMASPQPFVPETIKRKANIGILDESGRSLKKPRVMTLEQYKAMKAGKPYINSSSEVQEQTTDDTRRKFPTLQLTSKEVQSSSSEESTPEPDVTAVPESEQPTTVEEPVGGGKENVANSEHLPNRITESETAPSEESAKLVASIERVPEIPAKVEDPSSPEASRKRKSEFPTEYEQSPAKKSKILVEAPVLEKKVITPLRSLFSESKFVNISLGIPYKAKITKPANNVASKNTGSPPSLKTAQNEVKAAKTAGSFLREFPTKMQNFTAKGIPNKGLFCYRNSIIQALMHVPAIHDYLSKHNQPNGDKCPCPGTSCICCLLREFTNVHFSDEKGINKKQKALELIDKRETSML</sequence>
<evidence type="ECO:0000256" key="1">
    <source>
        <dbReference type="SAM" id="MobiDB-lite"/>
    </source>
</evidence>
<evidence type="ECO:0000313" key="3">
    <source>
        <dbReference type="Proteomes" id="UP000267821"/>
    </source>
</evidence>
<evidence type="ECO:0008006" key="4">
    <source>
        <dbReference type="Google" id="ProtNLM"/>
    </source>
</evidence>